<dbReference type="EMBL" id="CAUJNA010003764">
    <property type="protein sequence ID" value="CAJ1409329.1"/>
    <property type="molecule type" value="Genomic_DNA"/>
</dbReference>
<protein>
    <recommendedName>
        <fullName evidence="10">Poly [ADP-ribose] polymerase</fullName>
    </recommendedName>
</protein>
<keyword evidence="1" id="KW-0328">Glycosyltransferase</keyword>
<feature type="region of interest" description="Disordered" evidence="5">
    <location>
        <begin position="571"/>
        <end position="596"/>
    </location>
</feature>
<evidence type="ECO:0000256" key="5">
    <source>
        <dbReference type="SAM" id="MobiDB-lite"/>
    </source>
</evidence>
<name>A0AA36JQL3_9DINO</name>
<dbReference type="GO" id="GO:0016779">
    <property type="term" value="F:nucleotidyltransferase activity"/>
    <property type="evidence" value="ECO:0007669"/>
    <property type="project" value="UniProtKB-KW"/>
</dbReference>
<dbReference type="Pfam" id="PF18084">
    <property type="entry name" value="ARTD15_N"/>
    <property type="match status" value="1"/>
</dbReference>
<dbReference type="SUPFAM" id="SSF56399">
    <property type="entry name" value="ADP-ribosylation"/>
    <property type="match status" value="1"/>
</dbReference>
<evidence type="ECO:0000313" key="9">
    <source>
        <dbReference type="Proteomes" id="UP001178507"/>
    </source>
</evidence>
<dbReference type="PANTHER" id="PTHR21328">
    <property type="entry name" value="POLY ADP-RIBOSE POLYMERASE FAMILY, MEMBER PARP"/>
    <property type="match status" value="1"/>
</dbReference>
<dbReference type="InterPro" id="IPR041400">
    <property type="entry name" value="PARP16_N"/>
</dbReference>
<keyword evidence="2" id="KW-0808">Transferase</keyword>
<feature type="domain" description="PARP16 N-terminal" evidence="7">
    <location>
        <begin position="916"/>
        <end position="999"/>
    </location>
</feature>
<evidence type="ECO:0008006" key="10">
    <source>
        <dbReference type="Google" id="ProtNLM"/>
    </source>
</evidence>
<keyword evidence="4" id="KW-0520">NAD</keyword>
<evidence type="ECO:0000313" key="8">
    <source>
        <dbReference type="EMBL" id="CAJ1409329.1"/>
    </source>
</evidence>
<evidence type="ECO:0000256" key="3">
    <source>
        <dbReference type="ARBA" id="ARBA00022695"/>
    </source>
</evidence>
<reference evidence="8" key="1">
    <citation type="submission" date="2023-08" db="EMBL/GenBank/DDBJ databases">
        <authorList>
            <person name="Chen Y."/>
            <person name="Shah S."/>
            <person name="Dougan E. K."/>
            <person name="Thang M."/>
            <person name="Chan C."/>
        </authorList>
    </citation>
    <scope>NUCLEOTIDE SEQUENCE</scope>
</reference>
<dbReference type="Gene3D" id="3.90.228.10">
    <property type="match status" value="1"/>
</dbReference>
<evidence type="ECO:0000256" key="1">
    <source>
        <dbReference type="ARBA" id="ARBA00022676"/>
    </source>
</evidence>
<dbReference type="Proteomes" id="UP001178507">
    <property type="component" value="Unassembled WGS sequence"/>
</dbReference>
<organism evidence="8 9">
    <name type="scientific">Effrenium voratum</name>
    <dbReference type="NCBI Taxonomy" id="2562239"/>
    <lineage>
        <taxon>Eukaryota</taxon>
        <taxon>Sar</taxon>
        <taxon>Alveolata</taxon>
        <taxon>Dinophyceae</taxon>
        <taxon>Suessiales</taxon>
        <taxon>Symbiodiniaceae</taxon>
        <taxon>Effrenium</taxon>
    </lineage>
</organism>
<accession>A0AA36JQL3</accession>
<feature type="domain" description="PARP catalytic" evidence="6">
    <location>
        <begin position="1035"/>
        <end position="1108"/>
    </location>
</feature>
<dbReference type="InterPro" id="IPR012317">
    <property type="entry name" value="Poly(ADP-ribose)pol_cat_dom"/>
</dbReference>
<evidence type="ECO:0000256" key="2">
    <source>
        <dbReference type="ARBA" id="ARBA00022679"/>
    </source>
</evidence>
<evidence type="ECO:0000259" key="6">
    <source>
        <dbReference type="Pfam" id="PF00644"/>
    </source>
</evidence>
<evidence type="ECO:0000259" key="7">
    <source>
        <dbReference type="Pfam" id="PF18084"/>
    </source>
</evidence>
<comment type="caution">
    <text evidence="8">The sequence shown here is derived from an EMBL/GenBank/DDBJ whole genome shotgun (WGS) entry which is preliminary data.</text>
</comment>
<dbReference type="Pfam" id="PF00644">
    <property type="entry name" value="PARP"/>
    <property type="match status" value="1"/>
</dbReference>
<dbReference type="AlphaFoldDB" id="A0AA36JQL3"/>
<keyword evidence="9" id="KW-1185">Reference proteome</keyword>
<dbReference type="GO" id="GO:0003950">
    <property type="term" value="F:NAD+ poly-ADP-ribosyltransferase activity"/>
    <property type="evidence" value="ECO:0007669"/>
    <property type="project" value="InterPro"/>
</dbReference>
<keyword evidence="3" id="KW-0548">Nucleotidyltransferase</keyword>
<proteinExistence type="predicted"/>
<dbReference type="InterPro" id="IPR051838">
    <property type="entry name" value="ARTD_PARP"/>
</dbReference>
<gene>
    <name evidence="8" type="ORF">EVOR1521_LOCUS30459</name>
</gene>
<evidence type="ECO:0000256" key="4">
    <source>
        <dbReference type="ARBA" id="ARBA00023027"/>
    </source>
</evidence>
<feature type="compositionally biased region" description="Basic and acidic residues" evidence="5">
    <location>
        <begin position="574"/>
        <end position="590"/>
    </location>
</feature>
<sequence length="1193" mass="130471">MFKKLVARDVSFTSGDSKDQVSFSLKDGHLELRVNGFAKAISVLRIQRACAMVLDQDTWATTVPTQLFDQIVEKLRRLASAANVPILDVHGKELKPRAQASSKATALLQLSPELRVSWLESQSCEVCAGFGAGSLEAVARWVNGQARLVLAVEASLESQLLAAQPCAAALLRVPHGGAEAFLLAAVLAQLQCPVVLVTAEDWAGCDEIARELCHVLAELEAGEAARCSTQAQRIWSTAGAAERATTLLEDALSAYRASRPYVHGLIGAGILEADVREALEASVDLLQSSEVQSLTVKPRHDGRPPNPRALHCIGRASRALGKLAEDRLGDLWFQPEADPGPDAFCVLDLSDSESLEFLRQRQQQEVPSIHVLALLPASSMHRAAWDVVAEPLAVLVGAGEELLPDVGLVVAVCLGDPAGDAGDVLSLLEVLATAPLAAVAFQLQPRPQSHVMLPAQDVGGAYLLPSGQEVSREEVDAAFSFWPRCSEPRLLSAEMLRPGLPASLACAGAAYVPSARTKPRVWHLLLHVHEEAKLFRRAAGDFPGRASAAFRWRGGAGPKCDLWSLATALEGETSEDRSEQDEQKDDHAAYSEEEYEGELHAMSRSERIARDLRAAEAELHEGKFPQLTSLDSEDDTFAFCVRGLDGAFTAVVGNPYPLGETQVYGPEEFELESAGTVSEIIRRVTEELARPHACDMELIADASPEQALQKEVLSAKSALGEEAVALTQLADMWRVRLSVPIIGLSSTACAAWGVDTSRPISVDLHLPFGCSQVKRSMLKRIWQEGSFALETQLLHILAEFCQFFADGTADTWDVKDVEETELDDCNCAVWYEAKKKRLILEAMEAERAGFLTCLARYLQLRVPTVHEFCAICDKPFQVAPMMMRSVCSDELCTYQFVEFGSKITTAESVNHRSEIMDLLFCMLAAAAKSPRRELILDPFPAVHVARLPVLSPDCKDFAKLETCVDELQKIRAWGAGHLGASWALCTGQMTQEAAALLKWTVCSNRCYLAPLQEHQLVQAFRTQFQYLLVSAPPDKEARFNKLKEQFGTSFAFHGSASENWHSILRNGLKNASHTKLMTSGARFGPGIYLSQESSVSRAYCRGMKTHDEAGVKRQKTGNRFVENQGGLIMMAVCEVVDDPERLKKPNPSIWVATSEELVCTRFFLVFAGQCQVATQISKELEQELHALVKTVRA</sequence>